<evidence type="ECO:0000256" key="2">
    <source>
        <dbReference type="ARBA" id="ARBA00023043"/>
    </source>
</evidence>
<keyword evidence="5" id="KW-1185">Reference proteome</keyword>
<dbReference type="PANTHER" id="PTHR24124">
    <property type="entry name" value="ANKYRIN REPEAT FAMILY A"/>
    <property type="match status" value="1"/>
</dbReference>
<dbReference type="PROSITE" id="PS50297">
    <property type="entry name" value="ANK_REP_REGION"/>
    <property type="match status" value="3"/>
</dbReference>
<gene>
    <name evidence="4" type="ORF">WA026_018935</name>
</gene>
<keyword evidence="1" id="KW-0677">Repeat</keyword>
<dbReference type="PRINTS" id="PR01415">
    <property type="entry name" value="ANKYRIN"/>
</dbReference>
<feature type="repeat" description="ANK" evidence="3">
    <location>
        <begin position="291"/>
        <end position="323"/>
    </location>
</feature>
<evidence type="ECO:0000256" key="1">
    <source>
        <dbReference type="ARBA" id="ARBA00022737"/>
    </source>
</evidence>
<dbReference type="SUPFAM" id="SSF48403">
    <property type="entry name" value="Ankyrin repeat"/>
    <property type="match status" value="1"/>
</dbReference>
<dbReference type="SMART" id="SM00248">
    <property type="entry name" value="ANK"/>
    <property type="match status" value="3"/>
</dbReference>
<sequence>MTMRIEERIRRGRWLDLLNNPKQVASLCNTEYELSLFKLKIVAEVHIFFSMAHLATLKAISLSNGLKGPTSRYETLNEGSNYLENAFKFLKAYKDTHFGEIADKNIQIVETIMVVLGFDPRHISYGGKNKWFIGGRQDALYYQLLHSESNKDVRLFLKIVEQNIEGAIELFLKSVSVKLKILCLEDLLDAIKNKDYGRVQKCIKKMSILEGNIDLKNTDGVPALHFAVSKGNTDIVQLLLASGAEATQTTDDGLTPLHIAVTKKHAGIVEILLEYVDINKLKAFINVNVRGGTTALHMAAKNESLYIVRALLSHGAAYNVKDDKGFTPLDYSKNANIIDLLKLIDEMFQYAKTFQNDIFHKFKTVKTEECVSVLNAADVQSGKTMFQIYMDQSEKTEDFRA</sequence>
<evidence type="ECO:0000256" key="3">
    <source>
        <dbReference type="PROSITE-ProRule" id="PRU00023"/>
    </source>
</evidence>
<proteinExistence type="predicted"/>
<name>A0AAW1URG0_9CUCU</name>
<dbReference type="PROSITE" id="PS50088">
    <property type="entry name" value="ANK_REPEAT"/>
    <property type="match status" value="3"/>
</dbReference>
<protein>
    <recommendedName>
        <fullName evidence="6">Ankyrin repeat protein</fullName>
    </recommendedName>
</protein>
<evidence type="ECO:0000313" key="5">
    <source>
        <dbReference type="Proteomes" id="UP001431783"/>
    </source>
</evidence>
<dbReference type="InterPro" id="IPR002110">
    <property type="entry name" value="Ankyrin_rpt"/>
</dbReference>
<evidence type="ECO:0000313" key="4">
    <source>
        <dbReference type="EMBL" id="KAK9882089.1"/>
    </source>
</evidence>
<reference evidence="4 5" key="1">
    <citation type="submission" date="2023-03" db="EMBL/GenBank/DDBJ databases">
        <title>Genome insight into feeding habits of ladybird beetles.</title>
        <authorList>
            <person name="Li H.-S."/>
            <person name="Huang Y.-H."/>
            <person name="Pang H."/>
        </authorList>
    </citation>
    <scope>NUCLEOTIDE SEQUENCE [LARGE SCALE GENOMIC DNA]</scope>
    <source>
        <strain evidence="4">SYSU_2023b</strain>
        <tissue evidence="4">Whole body</tissue>
    </source>
</reference>
<comment type="caution">
    <text evidence="4">The sequence shown here is derived from an EMBL/GenBank/DDBJ whole genome shotgun (WGS) entry which is preliminary data.</text>
</comment>
<dbReference type="EMBL" id="JARQZJ010000072">
    <property type="protein sequence ID" value="KAK9882089.1"/>
    <property type="molecule type" value="Genomic_DNA"/>
</dbReference>
<dbReference type="GO" id="GO:0005634">
    <property type="term" value="C:nucleus"/>
    <property type="evidence" value="ECO:0007669"/>
    <property type="project" value="TreeGrafter"/>
</dbReference>
<dbReference type="Pfam" id="PF12796">
    <property type="entry name" value="Ank_2"/>
    <property type="match status" value="2"/>
</dbReference>
<evidence type="ECO:0008006" key="6">
    <source>
        <dbReference type="Google" id="ProtNLM"/>
    </source>
</evidence>
<dbReference type="InterPro" id="IPR036770">
    <property type="entry name" value="Ankyrin_rpt-contain_sf"/>
</dbReference>
<dbReference type="GO" id="GO:0010468">
    <property type="term" value="P:regulation of gene expression"/>
    <property type="evidence" value="ECO:0007669"/>
    <property type="project" value="TreeGrafter"/>
</dbReference>
<feature type="repeat" description="ANK" evidence="3">
    <location>
        <begin position="219"/>
        <end position="251"/>
    </location>
</feature>
<dbReference type="PANTHER" id="PTHR24124:SF14">
    <property type="entry name" value="CHROMOSOME UNDETERMINED SCAFFOLD_25, WHOLE GENOME SHOTGUN SEQUENCE"/>
    <property type="match status" value="1"/>
</dbReference>
<keyword evidence="2 3" id="KW-0040">ANK repeat</keyword>
<dbReference type="Gene3D" id="1.25.40.20">
    <property type="entry name" value="Ankyrin repeat-containing domain"/>
    <property type="match status" value="2"/>
</dbReference>
<feature type="repeat" description="ANK" evidence="3">
    <location>
        <begin position="252"/>
        <end position="274"/>
    </location>
</feature>
<organism evidence="4 5">
    <name type="scientific">Henosepilachna vigintioctopunctata</name>
    <dbReference type="NCBI Taxonomy" id="420089"/>
    <lineage>
        <taxon>Eukaryota</taxon>
        <taxon>Metazoa</taxon>
        <taxon>Ecdysozoa</taxon>
        <taxon>Arthropoda</taxon>
        <taxon>Hexapoda</taxon>
        <taxon>Insecta</taxon>
        <taxon>Pterygota</taxon>
        <taxon>Neoptera</taxon>
        <taxon>Endopterygota</taxon>
        <taxon>Coleoptera</taxon>
        <taxon>Polyphaga</taxon>
        <taxon>Cucujiformia</taxon>
        <taxon>Coccinelloidea</taxon>
        <taxon>Coccinellidae</taxon>
        <taxon>Epilachninae</taxon>
        <taxon>Epilachnini</taxon>
        <taxon>Henosepilachna</taxon>
    </lineage>
</organism>
<accession>A0AAW1URG0</accession>
<dbReference type="AlphaFoldDB" id="A0AAW1URG0"/>
<dbReference type="Proteomes" id="UP001431783">
    <property type="component" value="Unassembled WGS sequence"/>
</dbReference>